<dbReference type="PANTHER" id="PTHR31111">
    <property type="entry name" value="BNAA05G37150D PROTEIN-RELATED"/>
    <property type="match status" value="1"/>
</dbReference>
<feature type="domain" description="F-box" evidence="2">
    <location>
        <begin position="3"/>
        <end position="44"/>
    </location>
</feature>
<reference evidence="4" key="3">
    <citation type="submission" date="2018-08" db="UniProtKB">
        <authorList>
            <consortium name="EnsemblPlants"/>
        </authorList>
    </citation>
    <scope>IDENTIFICATION</scope>
    <source>
        <strain evidence="4">cv. Bd21</strain>
    </source>
</reference>
<dbReference type="InParanoid" id="A0A0Q3L490"/>
<dbReference type="PANTHER" id="PTHR31111:SF133">
    <property type="entry name" value="OS07G0196600 PROTEIN"/>
    <property type="match status" value="1"/>
</dbReference>
<organism evidence="3">
    <name type="scientific">Brachypodium distachyon</name>
    <name type="common">Purple false brome</name>
    <name type="synonym">Trachynia distachya</name>
    <dbReference type="NCBI Taxonomy" id="15368"/>
    <lineage>
        <taxon>Eukaryota</taxon>
        <taxon>Viridiplantae</taxon>
        <taxon>Streptophyta</taxon>
        <taxon>Embryophyta</taxon>
        <taxon>Tracheophyta</taxon>
        <taxon>Spermatophyta</taxon>
        <taxon>Magnoliopsida</taxon>
        <taxon>Liliopsida</taxon>
        <taxon>Poales</taxon>
        <taxon>Poaceae</taxon>
        <taxon>BOP clade</taxon>
        <taxon>Pooideae</taxon>
        <taxon>Stipodae</taxon>
        <taxon>Brachypodieae</taxon>
        <taxon>Brachypodium</taxon>
    </lineage>
</organism>
<dbReference type="Gene3D" id="1.20.1280.50">
    <property type="match status" value="1"/>
</dbReference>
<sequence>MGIVLDVLVEILQRLPTSSRRRFRLVSRQWRDIIDTRTTEMQSRAKPLIVSMGSVYIVDDLPTGGHRMLWTGDATNHSERAMRVVGTCNGLICMCENRKPGGAITVVNPVTGETLDVPALPQTAERAWSLFAGDILNWHEAYSFGYHPTTGRYKVVHVPCDYGKTWKFRTLQVFTLGGGQVSSWGLTRCTRVTLVSSASAARRMGPQRAKRSASWRSTLTAETEPRRPI</sequence>
<protein>
    <recommendedName>
        <fullName evidence="2">F-box domain-containing protein</fullName>
    </recommendedName>
</protein>
<dbReference type="InterPro" id="IPR036047">
    <property type="entry name" value="F-box-like_dom_sf"/>
</dbReference>
<dbReference type="AlphaFoldDB" id="A0A0Q3L490"/>
<evidence type="ECO:0000313" key="4">
    <source>
        <dbReference type="EnsemblPlants" id="KQJ87429"/>
    </source>
</evidence>
<accession>A0A0Q3L490</accession>
<keyword evidence="5" id="KW-1185">Reference proteome</keyword>
<reference evidence="3" key="2">
    <citation type="submission" date="2017-06" db="EMBL/GenBank/DDBJ databases">
        <title>WGS assembly of Brachypodium distachyon.</title>
        <authorList>
            <consortium name="The International Brachypodium Initiative"/>
            <person name="Lucas S."/>
            <person name="Harmon-Smith M."/>
            <person name="Lail K."/>
            <person name="Tice H."/>
            <person name="Grimwood J."/>
            <person name="Bruce D."/>
            <person name="Barry K."/>
            <person name="Shu S."/>
            <person name="Lindquist E."/>
            <person name="Wang M."/>
            <person name="Pitluck S."/>
            <person name="Vogel J.P."/>
            <person name="Garvin D.F."/>
            <person name="Mockler T.C."/>
            <person name="Schmutz J."/>
            <person name="Rokhsar D."/>
            <person name="Bevan M.W."/>
        </authorList>
    </citation>
    <scope>NUCLEOTIDE SEQUENCE</scope>
    <source>
        <strain evidence="3">Bd21</strain>
    </source>
</reference>
<dbReference type="OrthoDB" id="695330at2759"/>
<dbReference type="Pfam" id="PF08268">
    <property type="entry name" value="FBA_3"/>
    <property type="match status" value="1"/>
</dbReference>
<dbReference type="Pfam" id="PF00646">
    <property type="entry name" value="F-box"/>
    <property type="match status" value="1"/>
</dbReference>
<evidence type="ECO:0000259" key="2">
    <source>
        <dbReference type="SMART" id="SM00256"/>
    </source>
</evidence>
<evidence type="ECO:0000256" key="1">
    <source>
        <dbReference type="SAM" id="MobiDB-lite"/>
    </source>
</evidence>
<feature type="region of interest" description="Disordered" evidence="1">
    <location>
        <begin position="203"/>
        <end position="229"/>
    </location>
</feature>
<dbReference type="STRING" id="15368.A0A0Q3L490"/>
<name>A0A0Q3L490_BRADI</name>
<dbReference type="SUPFAM" id="SSF81383">
    <property type="entry name" value="F-box domain"/>
    <property type="match status" value="1"/>
</dbReference>
<proteinExistence type="predicted"/>
<dbReference type="EMBL" id="CM000883">
    <property type="protein sequence ID" value="KQJ87429.1"/>
    <property type="molecule type" value="Genomic_DNA"/>
</dbReference>
<dbReference type="EnsemblPlants" id="KQJ87429">
    <property type="protein sequence ID" value="KQJ87429"/>
    <property type="gene ID" value="BRADI_4g11065v3"/>
</dbReference>
<gene>
    <name evidence="3" type="ORF">BRADI_4g11065v3</name>
</gene>
<evidence type="ECO:0000313" key="5">
    <source>
        <dbReference type="Proteomes" id="UP000008810"/>
    </source>
</evidence>
<dbReference type="Proteomes" id="UP000008810">
    <property type="component" value="Chromosome 4"/>
</dbReference>
<dbReference type="SMART" id="SM00256">
    <property type="entry name" value="FBOX"/>
    <property type="match status" value="1"/>
</dbReference>
<dbReference type="InterPro" id="IPR001810">
    <property type="entry name" value="F-box_dom"/>
</dbReference>
<dbReference type="Gramene" id="KQJ87429">
    <property type="protein sequence ID" value="KQJ87429"/>
    <property type="gene ID" value="BRADI_4g11065v3"/>
</dbReference>
<evidence type="ECO:0000313" key="3">
    <source>
        <dbReference type="EMBL" id="KQJ87429.1"/>
    </source>
</evidence>
<dbReference type="InterPro" id="IPR013187">
    <property type="entry name" value="F-box-assoc_dom_typ3"/>
</dbReference>
<reference evidence="3 4" key="1">
    <citation type="journal article" date="2010" name="Nature">
        <title>Genome sequencing and analysis of the model grass Brachypodium distachyon.</title>
        <authorList>
            <consortium name="International Brachypodium Initiative"/>
        </authorList>
    </citation>
    <scope>NUCLEOTIDE SEQUENCE [LARGE SCALE GENOMIC DNA]</scope>
    <source>
        <strain evidence="3 4">Bd21</strain>
    </source>
</reference>